<evidence type="ECO:0000256" key="2">
    <source>
        <dbReference type="ARBA" id="ARBA00022692"/>
    </source>
</evidence>
<dbReference type="GO" id="GO:0005886">
    <property type="term" value="C:plasma membrane"/>
    <property type="evidence" value="ECO:0007669"/>
    <property type="project" value="TreeGrafter"/>
</dbReference>
<dbReference type="InterPro" id="IPR050579">
    <property type="entry name" value="PMP-22/EMP/MP20-like"/>
</dbReference>
<feature type="transmembrane region" description="Helical" evidence="5">
    <location>
        <begin position="97"/>
        <end position="118"/>
    </location>
</feature>
<keyword evidence="7" id="KW-1185">Reference proteome</keyword>
<evidence type="ECO:0000256" key="5">
    <source>
        <dbReference type="SAM" id="Phobius"/>
    </source>
</evidence>
<comment type="caution">
    <text evidence="6">The sequence shown here is derived from an EMBL/GenBank/DDBJ whole genome shotgun (WGS) entry which is preliminary data.</text>
</comment>
<name>A0A9D4KWI6_DREPO</name>
<dbReference type="InterPro" id="IPR004031">
    <property type="entry name" value="PMP22/EMP/MP20/Claudin"/>
</dbReference>
<dbReference type="Proteomes" id="UP000828390">
    <property type="component" value="Unassembled WGS sequence"/>
</dbReference>
<feature type="transmembrane region" description="Helical" evidence="5">
    <location>
        <begin position="138"/>
        <end position="157"/>
    </location>
</feature>
<dbReference type="OrthoDB" id="9427654at2759"/>
<organism evidence="6 7">
    <name type="scientific">Dreissena polymorpha</name>
    <name type="common">Zebra mussel</name>
    <name type="synonym">Mytilus polymorpha</name>
    <dbReference type="NCBI Taxonomy" id="45954"/>
    <lineage>
        <taxon>Eukaryota</taxon>
        <taxon>Metazoa</taxon>
        <taxon>Spiralia</taxon>
        <taxon>Lophotrochozoa</taxon>
        <taxon>Mollusca</taxon>
        <taxon>Bivalvia</taxon>
        <taxon>Autobranchia</taxon>
        <taxon>Heteroconchia</taxon>
        <taxon>Euheterodonta</taxon>
        <taxon>Imparidentia</taxon>
        <taxon>Neoheterodontei</taxon>
        <taxon>Myida</taxon>
        <taxon>Dreissenoidea</taxon>
        <taxon>Dreissenidae</taxon>
        <taxon>Dreissena</taxon>
    </lineage>
</organism>
<feature type="transmembrane region" description="Helical" evidence="5">
    <location>
        <begin position="12"/>
        <end position="31"/>
    </location>
</feature>
<protein>
    <submittedName>
        <fullName evidence="6">Uncharacterized protein</fullName>
    </submittedName>
</protein>
<dbReference type="PANTHER" id="PTHR10671:SF34">
    <property type="entry name" value="PROTEIN NKG7"/>
    <property type="match status" value="1"/>
</dbReference>
<comment type="subcellular location">
    <subcellularLocation>
        <location evidence="1">Membrane</location>
        <topology evidence="1">Multi-pass membrane protein</topology>
    </subcellularLocation>
</comment>
<evidence type="ECO:0000256" key="1">
    <source>
        <dbReference type="ARBA" id="ARBA00004141"/>
    </source>
</evidence>
<feature type="transmembrane region" description="Helical" evidence="5">
    <location>
        <begin position="64"/>
        <end position="85"/>
    </location>
</feature>
<reference evidence="6" key="1">
    <citation type="journal article" date="2019" name="bioRxiv">
        <title>The Genome of the Zebra Mussel, Dreissena polymorpha: A Resource for Invasive Species Research.</title>
        <authorList>
            <person name="McCartney M.A."/>
            <person name="Auch B."/>
            <person name="Kono T."/>
            <person name="Mallez S."/>
            <person name="Zhang Y."/>
            <person name="Obille A."/>
            <person name="Becker A."/>
            <person name="Abrahante J.E."/>
            <person name="Garbe J."/>
            <person name="Badalamenti J.P."/>
            <person name="Herman A."/>
            <person name="Mangelson H."/>
            <person name="Liachko I."/>
            <person name="Sullivan S."/>
            <person name="Sone E.D."/>
            <person name="Koren S."/>
            <person name="Silverstein K.A.T."/>
            <person name="Beckman K.B."/>
            <person name="Gohl D.M."/>
        </authorList>
    </citation>
    <scope>NUCLEOTIDE SEQUENCE</scope>
    <source>
        <strain evidence="6">Duluth1</strain>
        <tissue evidence="6">Whole animal</tissue>
    </source>
</reference>
<keyword evidence="4 5" id="KW-0472">Membrane</keyword>
<evidence type="ECO:0000313" key="7">
    <source>
        <dbReference type="Proteomes" id="UP000828390"/>
    </source>
</evidence>
<dbReference type="PANTHER" id="PTHR10671">
    <property type="entry name" value="EPITHELIAL MEMBRANE PROTEIN-RELATED"/>
    <property type="match status" value="1"/>
</dbReference>
<dbReference type="Pfam" id="PF00822">
    <property type="entry name" value="PMP22_Claudin"/>
    <property type="match status" value="1"/>
</dbReference>
<sequence>MVNAEQLSSSALYFAASAMLTSIVSVSIDTWEITNTIPSSGNFRRGLWRACENEICDRLPDTKFLLVVRVFMLLGVLGLTLSVVVQVVTGRVVSSSAVLTNVGTMGPFIAGLCCMIAFAVYKDNIKVTSSGKECGSGFVLAIVSWILAWLSAFLGYYRKFSDGSEETKREVSGVSNVTYSTAP</sequence>
<dbReference type="EMBL" id="JAIWYP010000003">
    <property type="protein sequence ID" value="KAH3846311.1"/>
    <property type="molecule type" value="Genomic_DNA"/>
</dbReference>
<evidence type="ECO:0000313" key="6">
    <source>
        <dbReference type="EMBL" id="KAH3846311.1"/>
    </source>
</evidence>
<dbReference type="Gene3D" id="1.20.140.150">
    <property type="match status" value="1"/>
</dbReference>
<evidence type="ECO:0000256" key="3">
    <source>
        <dbReference type="ARBA" id="ARBA00022989"/>
    </source>
</evidence>
<accession>A0A9D4KWI6</accession>
<reference evidence="6" key="2">
    <citation type="submission" date="2020-11" db="EMBL/GenBank/DDBJ databases">
        <authorList>
            <person name="McCartney M.A."/>
            <person name="Auch B."/>
            <person name="Kono T."/>
            <person name="Mallez S."/>
            <person name="Becker A."/>
            <person name="Gohl D.M."/>
            <person name="Silverstein K.A.T."/>
            <person name="Koren S."/>
            <person name="Bechman K.B."/>
            <person name="Herman A."/>
            <person name="Abrahante J.E."/>
            <person name="Garbe J."/>
        </authorList>
    </citation>
    <scope>NUCLEOTIDE SEQUENCE</scope>
    <source>
        <strain evidence="6">Duluth1</strain>
        <tissue evidence="6">Whole animal</tissue>
    </source>
</reference>
<keyword evidence="2 5" id="KW-0812">Transmembrane</keyword>
<evidence type="ECO:0000256" key="4">
    <source>
        <dbReference type="ARBA" id="ARBA00023136"/>
    </source>
</evidence>
<dbReference type="AlphaFoldDB" id="A0A9D4KWI6"/>
<gene>
    <name evidence="6" type="ORF">DPMN_088611</name>
</gene>
<keyword evidence="3 5" id="KW-1133">Transmembrane helix</keyword>
<proteinExistence type="predicted"/>